<feature type="region of interest" description="Disordered" evidence="1">
    <location>
        <begin position="77"/>
        <end position="112"/>
    </location>
</feature>
<evidence type="ECO:0000256" key="2">
    <source>
        <dbReference type="SAM" id="Phobius"/>
    </source>
</evidence>
<name>A0A426ZDY5_ENSVE</name>
<feature type="transmembrane region" description="Helical" evidence="2">
    <location>
        <begin position="15"/>
        <end position="37"/>
    </location>
</feature>
<dbReference type="AlphaFoldDB" id="A0A426ZDY5"/>
<proteinExistence type="predicted"/>
<keyword evidence="2" id="KW-0472">Membrane</keyword>
<evidence type="ECO:0000313" key="3">
    <source>
        <dbReference type="EMBL" id="RRT62218.1"/>
    </source>
</evidence>
<reference evidence="3 4" key="1">
    <citation type="journal article" date="2014" name="Agronomy (Basel)">
        <title>A Draft Genome Sequence for Ensete ventricosum, the Drought-Tolerant Tree Against Hunger.</title>
        <authorList>
            <person name="Harrison J."/>
            <person name="Moore K.A."/>
            <person name="Paszkiewicz K."/>
            <person name="Jones T."/>
            <person name="Grant M."/>
            <person name="Ambacheew D."/>
            <person name="Muzemil S."/>
            <person name="Studholme D.J."/>
        </authorList>
    </citation>
    <scope>NUCLEOTIDE SEQUENCE [LARGE SCALE GENOMIC DNA]</scope>
</reference>
<comment type="caution">
    <text evidence="3">The sequence shown here is derived from an EMBL/GenBank/DDBJ whole genome shotgun (WGS) entry which is preliminary data.</text>
</comment>
<sequence>MITSLTSIIVLSPLLFTRLGSVVVVFFLALPLLLTIISTRTLTSSTVRALDNNDREVSARCTIKDCDDMLGDSRREEAKGDIKNARGAHKRLTNGDGDGDGDGYVEEGSDDIPLGSRRVMEVAIEEAGNKKGHNGGIDEGGMYLLVLL</sequence>
<keyword evidence="2" id="KW-0812">Transmembrane</keyword>
<organism evidence="3 4">
    <name type="scientific">Ensete ventricosum</name>
    <name type="common">Abyssinian banana</name>
    <name type="synonym">Musa ensete</name>
    <dbReference type="NCBI Taxonomy" id="4639"/>
    <lineage>
        <taxon>Eukaryota</taxon>
        <taxon>Viridiplantae</taxon>
        <taxon>Streptophyta</taxon>
        <taxon>Embryophyta</taxon>
        <taxon>Tracheophyta</taxon>
        <taxon>Spermatophyta</taxon>
        <taxon>Magnoliopsida</taxon>
        <taxon>Liliopsida</taxon>
        <taxon>Zingiberales</taxon>
        <taxon>Musaceae</taxon>
        <taxon>Ensete</taxon>
    </lineage>
</organism>
<dbReference type="Proteomes" id="UP000287651">
    <property type="component" value="Unassembled WGS sequence"/>
</dbReference>
<evidence type="ECO:0000256" key="1">
    <source>
        <dbReference type="SAM" id="MobiDB-lite"/>
    </source>
</evidence>
<accession>A0A426ZDY5</accession>
<evidence type="ECO:0000313" key="4">
    <source>
        <dbReference type="Proteomes" id="UP000287651"/>
    </source>
</evidence>
<protein>
    <submittedName>
        <fullName evidence="3">Uncharacterized protein</fullName>
    </submittedName>
</protein>
<feature type="compositionally biased region" description="Acidic residues" evidence="1">
    <location>
        <begin position="97"/>
        <end position="110"/>
    </location>
</feature>
<keyword evidence="2" id="KW-1133">Transmembrane helix</keyword>
<gene>
    <name evidence="3" type="ORF">B296_00040092</name>
</gene>
<dbReference type="EMBL" id="AMZH03007078">
    <property type="protein sequence ID" value="RRT62218.1"/>
    <property type="molecule type" value="Genomic_DNA"/>
</dbReference>